<dbReference type="Gramene" id="RZC54394">
    <property type="protein sequence ID" value="RZC54394"/>
    <property type="gene ID" value="C5167_013260"/>
</dbReference>
<gene>
    <name evidence="1" type="ORF">C5167_013260</name>
</gene>
<evidence type="ECO:0000313" key="2">
    <source>
        <dbReference type="Proteomes" id="UP000316621"/>
    </source>
</evidence>
<organism evidence="1 2">
    <name type="scientific">Papaver somniferum</name>
    <name type="common">Opium poppy</name>
    <dbReference type="NCBI Taxonomy" id="3469"/>
    <lineage>
        <taxon>Eukaryota</taxon>
        <taxon>Viridiplantae</taxon>
        <taxon>Streptophyta</taxon>
        <taxon>Embryophyta</taxon>
        <taxon>Tracheophyta</taxon>
        <taxon>Spermatophyta</taxon>
        <taxon>Magnoliopsida</taxon>
        <taxon>Ranunculales</taxon>
        <taxon>Papaveraceae</taxon>
        <taxon>Papaveroideae</taxon>
        <taxon>Papaver</taxon>
    </lineage>
</organism>
<feature type="non-terminal residue" evidence="1">
    <location>
        <position position="1"/>
    </location>
</feature>
<accession>A0A4Y7IZS4</accession>
<sequence length="205" mass="21998">PQSPIHCHNTILTPSATPISATSTSTTLSPLAIPHQLKPHSNSVQSSLLSTVILLSLRLSCNSQSISLCNSSTPASSYNISGSQCIHHRLQSLVNSAIMLAVTNTRSSCNFLSTSQEELNNQHLHLLSNSTSSESSSEQQIHLQLSYQQKPISVPCSISSNLAQNRFSTQTLASLIYCSSSSLSRPFLAIKLPPATTESPHGYLL</sequence>
<reference evidence="1 2" key="1">
    <citation type="journal article" date="2018" name="Science">
        <title>The opium poppy genome and morphinan production.</title>
        <authorList>
            <person name="Guo L."/>
            <person name="Winzer T."/>
            <person name="Yang X."/>
            <person name="Li Y."/>
            <person name="Ning Z."/>
            <person name="He Z."/>
            <person name="Teodor R."/>
            <person name="Lu Y."/>
            <person name="Bowser T.A."/>
            <person name="Graham I.A."/>
            <person name="Ye K."/>
        </authorList>
    </citation>
    <scope>NUCLEOTIDE SEQUENCE [LARGE SCALE GENOMIC DNA]</scope>
    <source>
        <strain evidence="2">cv. HN1</strain>
        <tissue evidence="1">Leaves</tissue>
    </source>
</reference>
<name>A0A4Y7IZS4_PAPSO</name>
<dbReference type="AlphaFoldDB" id="A0A4Y7IZS4"/>
<dbReference type="Proteomes" id="UP000316621">
    <property type="component" value="Chromosome 3"/>
</dbReference>
<keyword evidence="2" id="KW-1185">Reference proteome</keyword>
<protein>
    <submittedName>
        <fullName evidence="1">Uncharacterized protein</fullName>
    </submittedName>
</protein>
<proteinExistence type="predicted"/>
<dbReference type="EMBL" id="CM010717">
    <property type="protein sequence ID" value="RZC54394.1"/>
    <property type="molecule type" value="Genomic_DNA"/>
</dbReference>
<evidence type="ECO:0000313" key="1">
    <source>
        <dbReference type="EMBL" id="RZC54394.1"/>
    </source>
</evidence>